<protein>
    <submittedName>
        <fullName evidence="3">Uncharacterized protein</fullName>
    </submittedName>
</protein>
<proteinExistence type="predicted"/>
<evidence type="ECO:0000313" key="3">
    <source>
        <dbReference type="EMBL" id="MFC4293658.1"/>
    </source>
</evidence>
<comment type="caution">
    <text evidence="3">The sequence shown here is derived from an EMBL/GenBank/DDBJ whole genome shotgun (WGS) entry which is preliminary data.</text>
</comment>
<feature type="region of interest" description="Disordered" evidence="1">
    <location>
        <begin position="131"/>
        <end position="150"/>
    </location>
</feature>
<feature type="signal peptide" evidence="2">
    <location>
        <begin position="1"/>
        <end position="22"/>
    </location>
</feature>
<evidence type="ECO:0000256" key="1">
    <source>
        <dbReference type="SAM" id="MobiDB-lite"/>
    </source>
</evidence>
<evidence type="ECO:0000313" key="4">
    <source>
        <dbReference type="Proteomes" id="UP001595828"/>
    </source>
</evidence>
<dbReference type="RefSeq" id="WP_379537147.1">
    <property type="nucleotide sequence ID" value="NZ_JBHSDR010000003.1"/>
</dbReference>
<gene>
    <name evidence="3" type="ORF">ACFO0A_01155</name>
</gene>
<feature type="chain" id="PRO_5046595438" evidence="2">
    <location>
        <begin position="23"/>
        <end position="150"/>
    </location>
</feature>
<dbReference type="EMBL" id="JBHSDR010000003">
    <property type="protein sequence ID" value="MFC4293658.1"/>
    <property type="molecule type" value="Genomic_DNA"/>
</dbReference>
<sequence>MAFAVALSVPLSAFVSAPAALAQNAESEADRKVQTLITAQKRKVDLRDPRCLFRGAPGYSTGPDIVVCARNDPEANRLPLRDLAKPADDRLRAPDVSGNGIIKGKPTVAGFCLIPPCPEDKVYIVDVATLPPAPAGSDAERIAKGEQSER</sequence>
<keyword evidence="2" id="KW-0732">Signal</keyword>
<reference evidence="4" key="1">
    <citation type="journal article" date="2019" name="Int. J. Syst. Evol. Microbiol.">
        <title>The Global Catalogue of Microorganisms (GCM) 10K type strain sequencing project: providing services to taxonomists for standard genome sequencing and annotation.</title>
        <authorList>
            <consortium name="The Broad Institute Genomics Platform"/>
            <consortium name="The Broad Institute Genome Sequencing Center for Infectious Disease"/>
            <person name="Wu L."/>
            <person name="Ma J."/>
        </authorList>
    </citation>
    <scope>NUCLEOTIDE SEQUENCE [LARGE SCALE GENOMIC DNA]</scope>
    <source>
        <strain evidence="4">CGMCC 1.12989</strain>
    </source>
</reference>
<organism evidence="3 4">
    <name type="scientific">Novosphingobium tardum</name>
    <dbReference type="NCBI Taxonomy" id="1538021"/>
    <lineage>
        <taxon>Bacteria</taxon>
        <taxon>Pseudomonadati</taxon>
        <taxon>Pseudomonadota</taxon>
        <taxon>Alphaproteobacteria</taxon>
        <taxon>Sphingomonadales</taxon>
        <taxon>Sphingomonadaceae</taxon>
        <taxon>Novosphingobium</taxon>
    </lineage>
</organism>
<keyword evidence="4" id="KW-1185">Reference proteome</keyword>
<dbReference type="Proteomes" id="UP001595828">
    <property type="component" value="Unassembled WGS sequence"/>
</dbReference>
<name>A0ABV8RJR0_9SPHN</name>
<accession>A0ABV8RJR0</accession>
<evidence type="ECO:0000256" key="2">
    <source>
        <dbReference type="SAM" id="SignalP"/>
    </source>
</evidence>
<feature type="compositionally biased region" description="Basic and acidic residues" evidence="1">
    <location>
        <begin position="138"/>
        <end position="150"/>
    </location>
</feature>